<accession>A0A3G5AD24</accession>
<dbReference type="CDD" id="cd16655">
    <property type="entry name" value="RING-Ubox_WDSUB1-like"/>
    <property type="match status" value="1"/>
</dbReference>
<organism evidence="4">
    <name type="scientific">Satyrvirus sp</name>
    <dbReference type="NCBI Taxonomy" id="2487771"/>
    <lineage>
        <taxon>Viruses</taxon>
        <taxon>Varidnaviria</taxon>
        <taxon>Bamfordvirae</taxon>
        <taxon>Nucleocytoviricota</taxon>
        <taxon>Megaviricetes</taxon>
        <taxon>Imitervirales</taxon>
        <taxon>Mimiviridae</taxon>
        <taxon>Megamimivirinae</taxon>
    </lineage>
</organism>
<reference evidence="4" key="1">
    <citation type="submission" date="2018-10" db="EMBL/GenBank/DDBJ databases">
        <title>Hidden diversity of soil giant viruses.</title>
        <authorList>
            <person name="Schulz F."/>
            <person name="Alteio L."/>
            <person name="Goudeau D."/>
            <person name="Ryan E.M."/>
            <person name="Malmstrom R.R."/>
            <person name="Blanchard J."/>
            <person name="Woyke T."/>
        </authorList>
    </citation>
    <scope>NUCLEOTIDE SEQUENCE</scope>
    <source>
        <strain evidence="4">SAV1</strain>
    </source>
</reference>
<evidence type="ECO:0000256" key="2">
    <source>
        <dbReference type="ARBA" id="ARBA00023043"/>
    </source>
</evidence>
<dbReference type="InterPro" id="IPR036770">
    <property type="entry name" value="Ankyrin_rpt-contain_sf"/>
</dbReference>
<dbReference type="SUPFAM" id="SSF48403">
    <property type="entry name" value="Ankyrin repeat"/>
    <property type="match status" value="1"/>
</dbReference>
<dbReference type="Gene3D" id="3.30.40.10">
    <property type="entry name" value="Zinc/RING finger domain, C3HC4 (zinc finger)"/>
    <property type="match status" value="1"/>
</dbReference>
<dbReference type="Pfam" id="PF12796">
    <property type="entry name" value="Ank_2"/>
    <property type="match status" value="1"/>
</dbReference>
<dbReference type="SMART" id="SM00504">
    <property type="entry name" value="Ubox"/>
    <property type="match status" value="1"/>
</dbReference>
<sequence>MEKIVGSSKGLEEYIHCPINKMIMYDPVVAGDGIIYERFSIEDWFKNNSTSPITREKIQKDTFPVVAIKSIISEYLEKNPDEKQNQYIPSYNHLDNVAIVKYYISTNKLNRLLDYKNFSMEAFHKPLNLMNKKNTAKSKPNPKQEFFDANFENIFESKNDKLIMHIIDNVDDLEYQYGGKRMVHDVCKYCGPDIIKYLVNKNVDMTCADKIGNTSLHYLCLNKLLTLEILEIVLKSKVKLQCTNRDGNTPMHLLCENNKVSIEIFKFVTDKIKNFNIKNKAQECIVHILCRGNKLEEIKYLAEKGIDLEIPGPDGWRPIHYASYASNVGNKELFTYLVEKNVNLECETSKKYTPLAIVCHKIKIDLLKCLINKGVKMVQPEYNHIDVPRVIAYNRYDDDSDYSSDDDY</sequence>
<dbReference type="InterPro" id="IPR003613">
    <property type="entry name" value="Ubox_domain"/>
</dbReference>
<evidence type="ECO:0000313" key="4">
    <source>
        <dbReference type="EMBL" id="AYV85072.1"/>
    </source>
</evidence>
<dbReference type="PANTHER" id="PTHR24198">
    <property type="entry name" value="ANKYRIN REPEAT AND PROTEIN KINASE DOMAIN-CONTAINING PROTEIN"/>
    <property type="match status" value="1"/>
</dbReference>
<protein>
    <recommendedName>
        <fullName evidence="3">U-box domain-containing protein</fullName>
    </recommendedName>
</protein>
<dbReference type="SUPFAM" id="SSF57850">
    <property type="entry name" value="RING/U-box"/>
    <property type="match status" value="1"/>
</dbReference>
<dbReference type="EMBL" id="MK072439">
    <property type="protein sequence ID" value="AYV85072.1"/>
    <property type="molecule type" value="Genomic_DNA"/>
</dbReference>
<dbReference type="InterPro" id="IPR002110">
    <property type="entry name" value="Ankyrin_rpt"/>
</dbReference>
<dbReference type="GO" id="GO:0016567">
    <property type="term" value="P:protein ubiquitination"/>
    <property type="evidence" value="ECO:0007669"/>
    <property type="project" value="InterPro"/>
</dbReference>
<dbReference type="GO" id="GO:0004842">
    <property type="term" value="F:ubiquitin-protein transferase activity"/>
    <property type="evidence" value="ECO:0007669"/>
    <property type="project" value="InterPro"/>
</dbReference>
<keyword evidence="1" id="KW-0677">Repeat</keyword>
<dbReference type="Pfam" id="PF04564">
    <property type="entry name" value="U-box"/>
    <property type="match status" value="1"/>
</dbReference>
<dbReference type="PANTHER" id="PTHR24198:SF165">
    <property type="entry name" value="ANKYRIN REPEAT-CONTAINING PROTEIN-RELATED"/>
    <property type="match status" value="1"/>
</dbReference>
<evidence type="ECO:0000259" key="3">
    <source>
        <dbReference type="PROSITE" id="PS51698"/>
    </source>
</evidence>
<dbReference type="InterPro" id="IPR013083">
    <property type="entry name" value="Znf_RING/FYVE/PHD"/>
</dbReference>
<name>A0A3G5AD24_9VIRU</name>
<gene>
    <name evidence="4" type="ORF">Satyrvirus3_3</name>
</gene>
<feature type="domain" description="U-box" evidence="3">
    <location>
        <begin position="10"/>
        <end position="82"/>
    </location>
</feature>
<dbReference type="Pfam" id="PF13637">
    <property type="entry name" value="Ank_4"/>
    <property type="match status" value="1"/>
</dbReference>
<evidence type="ECO:0000256" key="1">
    <source>
        <dbReference type="ARBA" id="ARBA00022737"/>
    </source>
</evidence>
<dbReference type="Gene3D" id="1.25.40.20">
    <property type="entry name" value="Ankyrin repeat-containing domain"/>
    <property type="match status" value="1"/>
</dbReference>
<dbReference type="PROSITE" id="PS51698">
    <property type="entry name" value="U_BOX"/>
    <property type="match status" value="1"/>
</dbReference>
<proteinExistence type="predicted"/>
<dbReference type="SMART" id="SM00248">
    <property type="entry name" value="ANK"/>
    <property type="match status" value="6"/>
</dbReference>
<keyword evidence="2" id="KW-0040">ANK repeat</keyword>